<dbReference type="PANTHER" id="PTHR32089">
    <property type="entry name" value="METHYL-ACCEPTING CHEMOTAXIS PROTEIN MCPB"/>
    <property type="match status" value="1"/>
</dbReference>
<gene>
    <name evidence="8" type="ordered locus">M5M_14670</name>
</gene>
<dbReference type="SUPFAM" id="SSF58104">
    <property type="entry name" value="Methyl-accepting chemotaxis protein (MCP) signaling domain"/>
    <property type="match status" value="1"/>
</dbReference>
<name>K4KPA7_SIMAS</name>
<dbReference type="STRING" id="1117647.M5M_14670"/>
<dbReference type="GO" id="GO:0016020">
    <property type="term" value="C:membrane"/>
    <property type="evidence" value="ECO:0007669"/>
    <property type="project" value="UniProtKB-SubCell"/>
</dbReference>
<feature type="coiled-coil region" evidence="5">
    <location>
        <begin position="87"/>
        <end position="135"/>
    </location>
</feature>
<dbReference type="FunFam" id="1.10.287.950:FF:000001">
    <property type="entry name" value="Methyl-accepting chemotaxis sensory transducer"/>
    <property type="match status" value="1"/>
</dbReference>
<sequence>MTHRSQAGASLTQFLILISAVALVLAGGIAALIGGTASLWPTLAGGLVVALTLVAGIQMRVIARCQKVNEYLTLVADPKRAPNNALTDDYDDEISQLNRQLNDFVENLRGVLVEARHASAQMRTLSHTINQATNEAHAEIDQESRDIEQMTHMIEQVSSASRSLSEQGQAISSAADNTRSLLDSGVHAYSASRASVQNLGDNIQAIANDIEHLKQRSAQIGSVLDVIGGIAEQTNLLALNAAIEAARAGEQGRGFAVVADEVRALAHRTQESTIEIQQTVSDLQSSASHAVSAISECLSLSHTSLEQSMSMESVIQQARDATAHVNKLTHEVARATQAQQDATQSINQKMLHINQVSHQLSQQLSGNANLAKSLDKEANQVDSSLNRICV</sequence>
<dbReference type="PROSITE" id="PS50111">
    <property type="entry name" value="CHEMOTAXIS_TRANSDUC_2"/>
    <property type="match status" value="1"/>
</dbReference>
<dbReference type="GO" id="GO:0007165">
    <property type="term" value="P:signal transduction"/>
    <property type="evidence" value="ECO:0007669"/>
    <property type="project" value="UniProtKB-KW"/>
</dbReference>
<keyword evidence="6" id="KW-0472">Membrane</keyword>
<keyword evidence="9" id="KW-1185">Reference proteome</keyword>
<keyword evidence="5" id="KW-0175">Coiled coil</keyword>
<feature type="transmembrane region" description="Helical" evidence="6">
    <location>
        <begin position="39"/>
        <end position="57"/>
    </location>
</feature>
<keyword evidence="6" id="KW-1133">Transmembrane helix</keyword>
<dbReference type="PANTHER" id="PTHR32089:SF112">
    <property type="entry name" value="LYSOZYME-LIKE PROTEIN-RELATED"/>
    <property type="match status" value="1"/>
</dbReference>
<evidence type="ECO:0000256" key="3">
    <source>
        <dbReference type="ARBA" id="ARBA00029447"/>
    </source>
</evidence>
<comment type="similarity">
    <text evidence="3">Belongs to the methyl-accepting chemotaxis (MCP) protein family.</text>
</comment>
<evidence type="ECO:0000259" key="7">
    <source>
        <dbReference type="PROSITE" id="PS50111"/>
    </source>
</evidence>
<evidence type="ECO:0000256" key="4">
    <source>
        <dbReference type="PROSITE-ProRule" id="PRU00284"/>
    </source>
</evidence>
<dbReference type="GO" id="GO:0006935">
    <property type="term" value="P:chemotaxis"/>
    <property type="evidence" value="ECO:0007669"/>
    <property type="project" value="UniProtKB-ARBA"/>
</dbReference>
<comment type="subcellular location">
    <subcellularLocation>
        <location evidence="1">Membrane</location>
    </subcellularLocation>
</comment>
<dbReference type="EMBL" id="CP003746">
    <property type="protein sequence ID" value="AFV00071.1"/>
    <property type="molecule type" value="Genomic_DNA"/>
</dbReference>
<dbReference type="Pfam" id="PF00015">
    <property type="entry name" value="MCPsignal"/>
    <property type="match status" value="1"/>
</dbReference>
<dbReference type="Gene3D" id="1.10.287.950">
    <property type="entry name" value="Methyl-accepting chemotaxis protein"/>
    <property type="match status" value="1"/>
</dbReference>
<organism evidence="8 9">
    <name type="scientific">Simiduia agarivorans (strain DSM 21679 / JCM 13881 / BCRC 17597 / SA1)</name>
    <dbReference type="NCBI Taxonomy" id="1117647"/>
    <lineage>
        <taxon>Bacteria</taxon>
        <taxon>Pseudomonadati</taxon>
        <taxon>Pseudomonadota</taxon>
        <taxon>Gammaproteobacteria</taxon>
        <taxon>Cellvibrionales</taxon>
        <taxon>Cellvibrionaceae</taxon>
        <taxon>Simiduia</taxon>
    </lineage>
</organism>
<feature type="transmembrane region" description="Helical" evidence="6">
    <location>
        <begin position="12"/>
        <end position="33"/>
    </location>
</feature>
<dbReference type="KEGG" id="saga:M5M_14670"/>
<dbReference type="InterPro" id="IPR004089">
    <property type="entry name" value="MCPsignal_dom"/>
</dbReference>
<dbReference type="OrthoDB" id="5731264at2"/>
<evidence type="ECO:0000256" key="2">
    <source>
        <dbReference type="ARBA" id="ARBA00023224"/>
    </source>
</evidence>
<accession>K4KPA7</accession>
<protein>
    <submittedName>
        <fullName evidence="8">Chemotaxis sensory transducer</fullName>
    </submittedName>
</protein>
<dbReference type="HOGENOM" id="CLU_000445_107_18_6"/>
<keyword evidence="6" id="KW-0812">Transmembrane</keyword>
<reference evidence="8 9" key="1">
    <citation type="journal article" date="2013" name="Genome Announc.">
        <title>Complete genome sequence of Simiduia agarivorans SA1(T), a marine bacterium able to degrade a variety of polysaccharides.</title>
        <authorList>
            <person name="Lin S.Y."/>
            <person name="Shieh W.Y."/>
            <person name="Chen J.S."/>
            <person name="Tang S.L."/>
        </authorList>
    </citation>
    <scope>NUCLEOTIDE SEQUENCE [LARGE SCALE GENOMIC DNA]</scope>
    <source>
        <strain evidence="9">DSM 21679 / JCM 13881 / BCRC 17597 / SA1</strain>
    </source>
</reference>
<dbReference type="AlphaFoldDB" id="K4KPA7"/>
<evidence type="ECO:0000313" key="8">
    <source>
        <dbReference type="EMBL" id="AFV00071.1"/>
    </source>
</evidence>
<dbReference type="eggNOG" id="COG0840">
    <property type="taxonomic scope" value="Bacteria"/>
</dbReference>
<dbReference type="SMART" id="SM00283">
    <property type="entry name" value="MA"/>
    <property type="match status" value="1"/>
</dbReference>
<dbReference type="Proteomes" id="UP000000466">
    <property type="component" value="Chromosome"/>
</dbReference>
<evidence type="ECO:0000313" key="9">
    <source>
        <dbReference type="Proteomes" id="UP000000466"/>
    </source>
</evidence>
<evidence type="ECO:0000256" key="1">
    <source>
        <dbReference type="ARBA" id="ARBA00004370"/>
    </source>
</evidence>
<evidence type="ECO:0000256" key="6">
    <source>
        <dbReference type="SAM" id="Phobius"/>
    </source>
</evidence>
<dbReference type="RefSeq" id="WP_015048223.1">
    <property type="nucleotide sequence ID" value="NC_018868.3"/>
</dbReference>
<feature type="domain" description="Methyl-accepting transducer" evidence="7">
    <location>
        <begin position="118"/>
        <end position="354"/>
    </location>
</feature>
<evidence type="ECO:0000256" key="5">
    <source>
        <dbReference type="SAM" id="Coils"/>
    </source>
</evidence>
<proteinExistence type="inferred from homology"/>
<keyword evidence="2 4" id="KW-0807">Transducer</keyword>